<evidence type="ECO:0000313" key="2">
    <source>
        <dbReference type="Proteomes" id="UP000250043"/>
    </source>
</evidence>
<evidence type="ECO:0000313" key="1">
    <source>
        <dbReference type="EMBL" id="OCH90583.1"/>
    </source>
</evidence>
<dbReference type="InterPro" id="IPR021848">
    <property type="entry name" value="HODM_asu-like"/>
</dbReference>
<reference evidence="1 2" key="1">
    <citation type="submission" date="2016-07" db="EMBL/GenBank/DDBJ databases">
        <title>Draft genome of the white-rot fungus Obba rivulosa 3A-2.</title>
        <authorList>
            <consortium name="DOE Joint Genome Institute"/>
            <person name="Miettinen O."/>
            <person name="Riley R."/>
            <person name="Acob R."/>
            <person name="Barry K."/>
            <person name="Cullen D."/>
            <person name="De Vries R."/>
            <person name="Hainaut M."/>
            <person name="Hatakka A."/>
            <person name="Henrissat B."/>
            <person name="Hilden K."/>
            <person name="Kuo R."/>
            <person name="Labutti K."/>
            <person name="Lipzen A."/>
            <person name="Makela M.R."/>
            <person name="Sandor L."/>
            <person name="Spatafora J.W."/>
            <person name="Grigoriev I.V."/>
            <person name="Hibbett D.S."/>
        </authorList>
    </citation>
    <scope>NUCLEOTIDE SEQUENCE [LARGE SCALE GENOMIC DNA]</scope>
    <source>
        <strain evidence="1 2">3A-2</strain>
    </source>
</reference>
<dbReference type="Pfam" id="PF11927">
    <property type="entry name" value="HODM_asu-like"/>
    <property type="match status" value="1"/>
</dbReference>
<proteinExistence type="predicted"/>
<name>A0A8E2DNN4_9APHY</name>
<dbReference type="OrthoDB" id="5043642at2759"/>
<dbReference type="PROSITE" id="PS51257">
    <property type="entry name" value="PROKAR_LIPOPROTEIN"/>
    <property type="match status" value="1"/>
</dbReference>
<dbReference type="AlphaFoldDB" id="A0A8E2DNN4"/>
<gene>
    <name evidence="1" type="ORF">OBBRIDRAFT_793135</name>
</gene>
<dbReference type="Proteomes" id="UP000250043">
    <property type="component" value="Unassembled WGS sequence"/>
</dbReference>
<protein>
    <submittedName>
        <fullName evidence="1">Uncharacterized protein</fullName>
    </submittedName>
</protein>
<dbReference type="EMBL" id="KV722401">
    <property type="protein sequence ID" value="OCH90583.1"/>
    <property type="molecule type" value="Genomic_DNA"/>
</dbReference>
<keyword evidence="2" id="KW-1185">Reference proteome</keyword>
<sequence>MSKSITMILSAILTYLNSHDALVILLALLACGILKWRNQAAVLGSGRDRDSWTRVPLRQPQELTKERVQPGKQLEEGLPDPDPLLDFDLSTARTRDYVYVNRTLRYPYFQTMSHRPMHINDWIEIDKDFVAYLDQKKRVIEEHAPDVLLSLPENDDACTELLQMLADYLPRRYPTLFARLPPTASPTSGTDKPFGGGILNKATGEQFDVTSVCGTDALRIVSRLVQDDFLMGRERDDGKIYLVGGLVAFPGFYLLSEKLGQPLSELHAPVPHFAAKIGMSVERTLVRLDPAHPFERSSWGIADDQDMFWHNITSNPLRPGQRAEDLWLRICHQTFRKLPRSRVIVFGVHPVLRQMKEFADLPLVPELLAKIHVDSSQEMLDYKQGPKYIDVLVPYLQQLAAQQVERGLVRPDEREDPANFRRLAQDRCDATG</sequence>
<organism evidence="1 2">
    <name type="scientific">Obba rivulosa</name>
    <dbReference type="NCBI Taxonomy" id="1052685"/>
    <lineage>
        <taxon>Eukaryota</taxon>
        <taxon>Fungi</taxon>
        <taxon>Dikarya</taxon>
        <taxon>Basidiomycota</taxon>
        <taxon>Agaricomycotina</taxon>
        <taxon>Agaricomycetes</taxon>
        <taxon>Polyporales</taxon>
        <taxon>Gelatoporiaceae</taxon>
        <taxon>Obba</taxon>
    </lineage>
</organism>
<accession>A0A8E2DNN4</accession>